<organism evidence="1 2">
    <name type="scientific">Sphaerodactylus townsendi</name>
    <dbReference type="NCBI Taxonomy" id="933632"/>
    <lineage>
        <taxon>Eukaryota</taxon>
        <taxon>Metazoa</taxon>
        <taxon>Chordata</taxon>
        <taxon>Craniata</taxon>
        <taxon>Vertebrata</taxon>
        <taxon>Euteleostomi</taxon>
        <taxon>Lepidosauria</taxon>
        <taxon>Squamata</taxon>
        <taxon>Bifurcata</taxon>
        <taxon>Gekkota</taxon>
        <taxon>Sphaerodactylidae</taxon>
        <taxon>Sphaerodactylus</taxon>
    </lineage>
</organism>
<accession>A0ACB8EEJ3</accession>
<sequence length="352" mass="38380">MEGVGGTWGELEQQRSDWECGPCVAFQYGRATAFFLLVLQDMSLVDFCGQTLQGDGMVLTSHQDSRRYYFVVSGTDCKLTLQAASARDKVQFRFRFFLVYSMLPEWSSSPPSGHEEHLPQGSPKPRREQEAPKPCATGSFVQLYDGRGHTAEPLGPPLCGKNIPRPVLSTGSFLTLRLVTRGQQPRVDFVGDFTSLRTGLYFPCRNGKCIPHSLVCDSSNVDNCGDGTDQAARPPARCKALLPVKVSATVPALPRQVTRAGLQESLRPPAKTAAWGKADEPWPLFASLAAVFGAALLYWCCWNPGFFLWRVGACRFLPGCNGPCAACHLCMQSCARGKPAKVTPDAATELPV</sequence>
<dbReference type="EMBL" id="CM037629">
    <property type="protein sequence ID" value="KAH7990848.1"/>
    <property type="molecule type" value="Genomic_DNA"/>
</dbReference>
<protein>
    <submittedName>
        <fullName evidence="1">Uncharacterized protein</fullName>
    </submittedName>
</protein>
<dbReference type="Proteomes" id="UP000827872">
    <property type="component" value="Linkage Group LG16"/>
</dbReference>
<reference evidence="1" key="1">
    <citation type="submission" date="2021-08" db="EMBL/GenBank/DDBJ databases">
        <title>The first chromosome-level gecko genome reveals the dynamic sex chromosomes of Neotropical dwarf geckos (Sphaerodactylidae: Sphaerodactylus).</title>
        <authorList>
            <person name="Pinto B.J."/>
            <person name="Keating S.E."/>
            <person name="Gamble T."/>
        </authorList>
    </citation>
    <scope>NUCLEOTIDE SEQUENCE</scope>
    <source>
        <strain evidence="1">TG3544</strain>
    </source>
</reference>
<evidence type="ECO:0000313" key="1">
    <source>
        <dbReference type="EMBL" id="KAH7990848.1"/>
    </source>
</evidence>
<gene>
    <name evidence="1" type="ORF">K3G42_012085</name>
</gene>
<evidence type="ECO:0000313" key="2">
    <source>
        <dbReference type="Proteomes" id="UP000827872"/>
    </source>
</evidence>
<name>A0ACB8EEJ3_9SAUR</name>
<proteinExistence type="predicted"/>
<keyword evidence="2" id="KW-1185">Reference proteome</keyword>
<comment type="caution">
    <text evidence="1">The sequence shown here is derived from an EMBL/GenBank/DDBJ whole genome shotgun (WGS) entry which is preliminary data.</text>
</comment>